<accession>A0A9X2VFQ0</accession>
<gene>
    <name evidence="2" type="ORF">NZH93_02645</name>
</gene>
<name>A0A9X2VFQ0_9PSEU</name>
<comment type="caution">
    <text evidence="2">The sequence shown here is derived from an EMBL/GenBank/DDBJ whole genome shotgun (WGS) entry which is preliminary data.</text>
</comment>
<evidence type="ECO:0000313" key="2">
    <source>
        <dbReference type="EMBL" id="MCS7475736.1"/>
    </source>
</evidence>
<keyword evidence="3" id="KW-1185">Reference proteome</keyword>
<protein>
    <recommendedName>
        <fullName evidence="4">Secreted protein</fullName>
    </recommendedName>
</protein>
<sequence length="139" mass="15083">MVATKRLAAATFMALATGLGMVATASPAVAQTNTEVYSDDDNPGGMAWFVAEGEHFGVCDRQNDSLGVRGKLTWTDSGGSHERKLWHHNGHWPDRPDLSCSEYTKDFNIPEGTTVYLQVCLQKEKGATLKFCDTDTGVA</sequence>
<evidence type="ECO:0000256" key="1">
    <source>
        <dbReference type="SAM" id="SignalP"/>
    </source>
</evidence>
<dbReference type="AlphaFoldDB" id="A0A9X2VFQ0"/>
<reference evidence="2" key="1">
    <citation type="submission" date="2022-08" db="EMBL/GenBank/DDBJ databases">
        <authorList>
            <person name="Tistechok S."/>
            <person name="Samborskyy M."/>
            <person name="Roman I."/>
        </authorList>
    </citation>
    <scope>NUCLEOTIDE SEQUENCE</scope>
    <source>
        <strain evidence="2">DSM 103496</strain>
    </source>
</reference>
<dbReference type="Proteomes" id="UP001141259">
    <property type="component" value="Unassembled WGS sequence"/>
</dbReference>
<dbReference type="EMBL" id="JANYMP010000001">
    <property type="protein sequence ID" value="MCS7475736.1"/>
    <property type="molecule type" value="Genomic_DNA"/>
</dbReference>
<evidence type="ECO:0000313" key="3">
    <source>
        <dbReference type="Proteomes" id="UP001141259"/>
    </source>
</evidence>
<evidence type="ECO:0008006" key="4">
    <source>
        <dbReference type="Google" id="ProtNLM"/>
    </source>
</evidence>
<proteinExistence type="predicted"/>
<dbReference type="RefSeq" id="WP_259621244.1">
    <property type="nucleotide sequence ID" value="NZ_JANYMP010000001.1"/>
</dbReference>
<feature type="signal peptide" evidence="1">
    <location>
        <begin position="1"/>
        <end position="30"/>
    </location>
</feature>
<feature type="chain" id="PRO_5040741397" description="Secreted protein" evidence="1">
    <location>
        <begin position="31"/>
        <end position="139"/>
    </location>
</feature>
<keyword evidence="1" id="KW-0732">Signal</keyword>
<organism evidence="2 3">
    <name type="scientific">Umezawaea endophytica</name>
    <dbReference type="NCBI Taxonomy" id="1654476"/>
    <lineage>
        <taxon>Bacteria</taxon>
        <taxon>Bacillati</taxon>
        <taxon>Actinomycetota</taxon>
        <taxon>Actinomycetes</taxon>
        <taxon>Pseudonocardiales</taxon>
        <taxon>Pseudonocardiaceae</taxon>
        <taxon>Umezawaea</taxon>
    </lineage>
</organism>